<dbReference type="EMBL" id="NIZV01000639">
    <property type="protein sequence ID" value="RSL83735.1"/>
    <property type="molecule type" value="Genomic_DNA"/>
</dbReference>
<proteinExistence type="predicted"/>
<keyword evidence="3" id="KW-1185">Reference proteome</keyword>
<dbReference type="SMART" id="SM00220">
    <property type="entry name" value="S_TKc"/>
    <property type="match status" value="1"/>
</dbReference>
<dbReference type="GO" id="GO:0005524">
    <property type="term" value="F:ATP binding"/>
    <property type="evidence" value="ECO:0007669"/>
    <property type="project" value="InterPro"/>
</dbReference>
<organism evidence="2 3">
    <name type="scientific">Fusarium ambrosium</name>
    <dbReference type="NCBI Taxonomy" id="131363"/>
    <lineage>
        <taxon>Eukaryota</taxon>
        <taxon>Fungi</taxon>
        <taxon>Dikarya</taxon>
        <taxon>Ascomycota</taxon>
        <taxon>Pezizomycotina</taxon>
        <taxon>Sordariomycetes</taxon>
        <taxon>Hypocreomycetidae</taxon>
        <taxon>Hypocreales</taxon>
        <taxon>Nectriaceae</taxon>
        <taxon>Fusarium</taxon>
        <taxon>Fusarium solani species complex</taxon>
    </lineage>
</organism>
<dbReference type="InterPro" id="IPR011009">
    <property type="entry name" value="Kinase-like_dom_sf"/>
</dbReference>
<accession>A0A428S1V4</accession>
<dbReference type="GO" id="GO:0004674">
    <property type="term" value="F:protein serine/threonine kinase activity"/>
    <property type="evidence" value="ECO:0007669"/>
    <property type="project" value="TreeGrafter"/>
</dbReference>
<protein>
    <recommendedName>
        <fullName evidence="1">Protein kinase domain-containing protein</fullName>
    </recommendedName>
</protein>
<feature type="non-terminal residue" evidence="2">
    <location>
        <position position="287"/>
    </location>
</feature>
<dbReference type="InterPro" id="IPR000719">
    <property type="entry name" value="Prot_kinase_dom"/>
</dbReference>
<comment type="caution">
    <text evidence="2">The sequence shown here is derived from an EMBL/GenBank/DDBJ whole genome shotgun (WGS) entry which is preliminary data.</text>
</comment>
<evidence type="ECO:0000313" key="2">
    <source>
        <dbReference type="EMBL" id="RSL83735.1"/>
    </source>
</evidence>
<dbReference type="PANTHER" id="PTHR24359">
    <property type="entry name" value="SERINE/THREONINE-PROTEIN KINASE SBK1"/>
    <property type="match status" value="1"/>
</dbReference>
<dbReference type="PANTHER" id="PTHR24359:SF37">
    <property type="entry name" value="PROTEIN KINASE DOMAIN-CONTAINING PROTEIN"/>
    <property type="match status" value="1"/>
</dbReference>
<name>A0A428S1V4_9HYPO</name>
<evidence type="ECO:0000259" key="1">
    <source>
        <dbReference type="PROSITE" id="PS50011"/>
    </source>
</evidence>
<feature type="domain" description="Protein kinase" evidence="1">
    <location>
        <begin position="1"/>
        <end position="287"/>
    </location>
</feature>
<sequence length="287" mass="32632">MVEKVRIHLGHYENSSFPNAKTKEYFAVKSNRIDWGGKEEANEVLTLKRLSKQNHPYLISLLATFSYRNHYNLVFQWADGSLFDLWEKFPIAGSPLRGPPMARSMMRQMLGLVDALQLIHIAECDHTGRVHPTLLNVKQKYGRHGGVTPANIHWFAGDPTEDPSQIIGSLKFADFGLASFHSQHSGIDPSHVPDRFVVDYVSPAQFVEHQVSQTNDVWGLGCVLLEFLTWYSLGWGGLQDSIHRESWDRKYFRVLESQSKRTDHSGTLSDPFLPGHVCVFISDVVRD</sequence>
<dbReference type="Gene3D" id="1.10.510.10">
    <property type="entry name" value="Transferase(Phosphotransferase) domain 1"/>
    <property type="match status" value="1"/>
</dbReference>
<dbReference type="SUPFAM" id="SSF56112">
    <property type="entry name" value="Protein kinase-like (PK-like)"/>
    <property type="match status" value="1"/>
</dbReference>
<dbReference type="AlphaFoldDB" id="A0A428S1V4"/>
<dbReference type="PROSITE" id="PS50011">
    <property type="entry name" value="PROTEIN_KINASE_DOM"/>
    <property type="match status" value="1"/>
</dbReference>
<evidence type="ECO:0000313" key="3">
    <source>
        <dbReference type="Proteomes" id="UP000288429"/>
    </source>
</evidence>
<reference evidence="2 3" key="1">
    <citation type="submission" date="2017-06" db="EMBL/GenBank/DDBJ databases">
        <title>Cmopartive genomic analysis of Ambrosia Fusariam Clade fungi.</title>
        <authorList>
            <person name="Stajich J.E."/>
            <person name="Carrillo J."/>
            <person name="Kijimoto T."/>
            <person name="Eskalen A."/>
            <person name="O'Donnell K."/>
            <person name="Kasson M."/>
        </authorList>
    </citation>
    <scope>NUCLEOTIDE SEQUENCE [LARGE SCALE GENOMIC DNA]</scope>
    <source>
        <strain evidence="2 3">NRRL 20438</strain>
    </source>
</reference>
<gene>
    <name evidence="2" type="ORF">CDV31_016799</name>
</gene>
<dbReference type="Proteomes" id="UP000288429">
    <property type="component" value="Unassembled WGS sequence"/>
</dbReference>